<evidence type="ECO:0000313" key="13">
    <source>
        <dbReference type="EMBL" id="URE32877.1"/>
    </source>
</evidence>
<feature type="non-terminal residue" evidence="13">
    <location>
        <position position="1"/>
    </location>
</feature>
<name>A0A9E7HMY4_9LILI</name>
<dbReference type="GO" id="GO:0003677">
    <property type="term" value="F:DNA binding"/>
    <property type="evidence" value="ECO:0007669"/>
    <property type="project" value="UniProtKB-KW"/>
</dbReference>
<keyword evidence="11" id="KW-0732">Signal</keyword>
<dbReference type="InterPro" id="IPR004333">
    <property type="entry name" value="SBP_dom"/>
</dbReference>
<evidence type="ECO:0000256" key="5">
    <source>
        <dbReference type="ARBA" id="ARBA00023015"/>
    </source>
</evidence>
<dbReference type="Proteomes" id="UP001055439">
    <property type="component" value="Chromosome 8"/>
</dbReference>
<feature type="signal peptide" evidence="11">
    <location>
        <begin position="1"/>
        <end position="22"/>
    </location>
</feature>
<dbReference type="PANTHER" id="PTHR31251">
    <property type="entry name" value="SQUAMOSA PROMOTER-BINDING-LIKE PROTEIN 4"/>
    <property type="match status" value="1"/>
</dbReference>
<dbReference type="InterPro" id="IPR036893">
    <property type="entry name" value="SBP_sf"/>
</dbReference>
<proteinExistence type="predicted"/>
<evidence type="ECO:0000256" key="11">
    <source>
        <dbReference type="SAM" id="SignalP"/>
    </source>
</evidence>
<keyword evidence="4" id="KW-0862">Zinc</keyword>
<dbReference type="GO" id="GO:0005634">
    <property type="term" value="C:nucleus"/>
    <property type="evidence" value="ECO:0007669"/>
    <property type="project" value="UniProtKB-SubCell"/>
</dbReference>
<sequence length="768" mass="84574">LLFDLSLSLSLSLALISPLTEEAEEEGGVLHSTLHRPLLICTTPIDRRNRRSEGEGEIWSGRRPHVIAPWFVKLAWNDGVLVKGQSSLLSFLMYPFESTALSVCVWLLSRAEGTDLVGLRSKKGENKQEPSCCFSMYTYSSLSSHITFSCFLYLFLQHTSPLVSRFGCVSRCTSAATDGEVERPCVKGNSSGTFSSSTPSTLDHPRVGSQILLYQVDLFVACFPFNLKNGLCLNISSSDPAPDSELCIYLLFLDQNNYFNLVASASLMDWIPKTPFQWDWETLELFSGKESELSKLAQVPDSKIGGRASICNGSVGSSSGGASSVLELGNCSSKSSISASIDSLSETGKRKSQFNFDSAERAPCNLNKNIFARVEGSGTSPASVTAGYSREPLTGLKLGRTSFEDGGAGNNIENLSSSASITSSIALVKKSRVSQQTFQNFCCQVEGCNIDLTTAKDYHRKHRVCVNHSKSPKVIVTGQERRFCQQCSRWLFFSGNILRWHLQGLNSSIFHRSDSGILFHGLSEFDQNKRSCRRRLSDHNARRRKPQPITIPFSSPRIASSDHDDGHQMNLVFGRAPPSHVPATVSSPWDDLGRFKLVQPKESWTKSNKAGGNNGLLQFSSTCQTHDITPSRHDLDPLLPLKGIATEVLDHSSTLKHLKDLEASVFASNLDVPPDLHSALSLLSTNSWNLVNPGTSSTKYVNTKNAFTTHPEVNMIDATTGLLQDEQLLAQPMTTLPFHLQNDNGQFQEFRRLKAPFHASSFDSTRIH</sequence>
<keyword evidence="3 9" id="KW-0863">Zinc-finger</keyword>
<dbReference type="PROSITE" id="PS51141">
    <property type="entry name" value="ZF_SBP"/>
    <property type="match status" value="1"/>
</dbReference>
<evidence type="ECO:0000259" key="12">
    <source>
        <dbReference type="PROSITE" id="PS51141"/>
    </source>
</evidence>
<evidence type="ECO:0000256" key="7">
    <source>
        <dbReference type="ARBA" id="ARBA00023163"/>
    </source>
</evidence>
<evidence type="ECO:0000313" key="14">
    <source>
        <dbReference type="Proteomes" id="UP001055439"/>
    </source>
</evidence>
<feature type="domain" description="SBP-type" evidence="12">
    <location>
        <begin position="440"/>
        <end position="546"/>
    </location>
</feature>
<evidence type="ECO:0000256" key="2">
    <source>
        <dbReference type="ARBA" id="ARBA00022723"/>
    </source>
</evidence>
<evidence type="ECO:0000256" key="3">
    <source>
        <dbReference type="ARBA" id="ARBA00022771"/>
    </source>
</evidence>
<keyword evidence="14" id="KW-1185">Reference proteome</keyword>
<reference evidence="13" key="1">
    <citation type="submission" date="2022-05" db="EMBL/GenBank/DDBJ databases">
        <title>The Musa troglodytarum L. genome provides insights into the mechanism of non-climacteric behaviour and enrichment of carotenoids.</title>
        <authorList>
            <person name="Wang J."/>
        </authorList>
    </citation>
    <scope>NUCLEOTIDE SEQUENCE</scope>
    <source>
        <tissue evidence="13">Leaf</tissue>
    </source>
</reference>
<keyword evidence="2" id="KW-0479">Metal-binding</keyword>
<dbReference type="EMBL" id="CP097510">
    <property type="protein sequence ID" value="URE32877.1"/>
    <property type="molecule type" value="Genomic_DNA"/>
</dbReference>
<keyword evidence="8" id="KW-0539">Nucleus</keyword>
<comment type="subcellular location">
    <subcellularLocation>
        <location evidence="1">Nucleus</location>
    </subcellularLocation>
</comment>
<dbReference type="Gene3D" id="4.10.1100.10">
    <property type="entry name" value="Transcription factor, SBP-box domain"/>
    <property type="match status" value="1"/>
</dbReference>
<dbReference type="PANTHER" id="PTHR31251:SF74">
    <property type="entry name" value="SQUAMOSA PROMOTER-BINDING-LIKE PROTEIN 2"/>
    <property type="match status" value="1"/>
</dbReference>
<dbReference type="SUPFAM" id="SSF103612">
    <property type="entry name" value="SBT domain"/>
    <property type="match status" value="2"/>
</dbReference>
<evidence type="ECO:0000256" key="8">
    <source>
        <dbReference type="ARBA" id="ARBA00023242"/>
    </source>
</evidence>
<evidence type="ECO:0000256" key="4">
    <source>
        <dbReference type="ARBA" id="ARBA00022833"/>
    </source>
</evidence>
<dbReference type="OrthoDB" id="514967at2759"/>
<accession>A0A9E7HMY4</accession>
<dbReference type="Pfam" id="PF03110">
    <property type="entry name" value="SBP"/>
    <property type="match status" value="2"/>
</dbReference>
<evidence type="ECO:0000256" key="10">
    <source>
        <dbReference type="SAM" id="MobiDB-lite"/>
    </source>
</evidence>
<feature type="region of interest" description="Disordered" evidence="10">
    <location>
        <begin position="537"/>
        <end position="565"/>
    </location>
</feature>
<dbReference type="AlphaFoldDB" id="A0A9E7HMY4"/>
<keyword evidence="5" id="KW-0805">Transcription regulation</keyword>
<feature type="chain" id="PRO_5038473802" evidence="11">
    <location>
        <begin position="23"/>
        <end position="768"/>
    </location>
</feature>
<evidence type="ECO:0000256" key="6">
    <source>
        <dbReference type="ARBA" id="ARBA00023125"/>
    </source>
</evidence>
<keyword evidence="7" id="KW-0804">Transcription</keyword>
<keyword evidence="6" id="KW-0238">DNA-binding</keyword>
<dbReference type="InterPro" id="IPR044817">
    <property type="entry name" value="SBP-like"/>
</dbReference>
<evidence type="ECO:0000256" key="9">
    <source>
        <dbReference type="PROSITE-ProRule" id="PRU00470"/>
    </source>
</evidence>
<organism evidence="13 14">
    <name type="scientific">Musa troglodytarum</name>
    <name type="common">fe'i banana</name>
    <dbReference type="NCBI Taxonomy" id="320322"/>
    <lineage>
        <taxon>Eukaryota</taxon>
        <taxon>Viridiplantae</taxon>
        <taxon>Streptophyta</taxon>
        <taxon>Embryophyta</taxon>
        <taxon>Tracheophyta</taxon>
        <taxon>Spermatophyta</taxon>
        <taxon>Magnoliopsida</taxon>
        <taxon>Liliopsida</taxon>
        <taxon>Zingiberales</taxon>
        <taxon>Musaceae</taxon>
        <taxon>Musa</taxon>
    </lineage>
</organism>
<protein>
    <submittedName>
        <fullName evidence="13">Squamosa promoter-binding-like protein</fullName>
    </submittedName>
</protein>
<gene>
    <name evidence="13" type="ORF">MUK42_16336</name>
</gene>
<dbReference type="GO" id="GO:0008270">
    <property type="term" value="F:zinc ion binding"/>
    <property type="evidence" value="ECO:0007669"/>
    <property type="project" value="UniProtKB-KW"/>
</dbReference>
<evidence type="ECO:0000256" key="1">
    <source>
        <dbReference type="ARBA" id="ARBA00004123"/>
    </source>
</evidence>